<organism evidence="1 2">
    <name type="scientific">Lindgomyces ingoldianus</name>
    <dbReference type="NCBI Taxonomy" id="673940"/>
    <lineage>
        <taxon>Eukaryota</taxon>
        <taxon>Fungi</taxon>
        <taxon>Dikarya</taxon>
        <taxon>Ascomycota</taxon>
        <taxon>Pezizomycotina</taxon>
        <taxon>Dothideomycetes</taxon>
        <taxon>Pleosporomycetidae</taxon>
        <taxon>Pleosporales</taxon>
        <taxon>Lindgomycetaceae</taxon>
        <taxon>Lindgomyces</taxon>
    </lineage>
</organism>
<dbReference type="Proteomes" id="UP000799755">
    <property type="component" value="Unassembled WGS sequence"/>
</dbReference>
<accession>A0ACB6QZD0</accession>
<protein>
    <submittedName>
        <fullName evidence="1">MFS general substrate transporter</fullName>
    </submittedName>
</protein>
<gene>
    <name evidence="1" type="ORF">BDR25DRAFT_313754</name>
</gene>
<reference evidence="1" key="1">
    <citation type="journal article" date="2020" name="Stud. Mycol.">
        <title>101 Dothideomycetes genomes: a test case for predicting lifestyles and emergence of pathogens.</title>
        <authorList>
            <person name="Haridas S."/>
            <person name="Albert R."/>
            <person name="Binder M."/>
            <person name="Bloem J."/>
            <person name="Labutti K."/>
            <person name="Salamov A."/>
            <person name="Andreopoulos B."/>
            <person name="Baker S."/>
            <person name="Barry K."/>
            <person name="Bills G."/>
            <person name="Bluhm B."/>
            <person name="Cannon C."/>
            <person name="Castanera R."/>
            <person name="Culley D."/>
            <person name="Daum C."/>
            <person name="Ezra D."/>
            <person name="Gonzalez J."/>
            <person name="Henrissat B."/>
            <person name="Kuo A."/>
            <person name="Liang C."/>
            <person name="Lipzen A."/>
            <person name="Lutzoni F."/>
            <person name="Magnuson J."/>
            <person name="Mondo S."/>
            <person name="Nolan M."/>
            <person name="Ohm R."/>
            <person name="Pangilinan J."/>
            <person name="Park H.-J."/>
            <person name="Ramirez L."/>
            <person name="Alfaro M."/>
            <person name="Sun H."/>
            <person name="Tritt A."/>
            <person name="Yoshinaga Y."/>
            <person name="Zwiers L.-H."/>
            <person name="Turgeon B."/>
            <person name="Goodwin S."/>
            <person name="Spatafora J."/>
            <person name="Crous P."/>
            <person name="Grigoriev I."/>
        </authorList>
    </citation>
    <scope>NUCLEOTIDE SEQUENCE</scope>
    <source>
        <strain evidence="1">ATCC 200398</strain>
    </source>
</reference>
<evidence type="ECO:0000313" key="1">
    <source>
        <dbReference type="EMBL" id="KAF2471895.1"/>
    </source>
</evidence>
<dbReference type="EMBL" id="MU003504">
    <property type="protein sequence ID" value="KAF2471895.1"/>
    <property type="molecule type" value="Genomic_DNA"/>
</dbReference>
<sequence>MTYTNLSLMSPTRMFPSALVILELGTGFTHSLSEFLAVRALFKIAIGGIFGLAASTALEDLPYEARGILSGLFEQGYATGYLLAPIFYREIVPTTTQGWRSLFWFGAGPPILIIAFLLCLPETNHFLVQQAERESRHALLHK</sequence>
<comment type="caution">
    <text evidence="1">The sequence shown here is derived from an EMBL/GenBank/DDBJ whole genome shotgun (WGS) entry which is preliminary data.</text>
</comment>
<evidence type="ECO:0000313" key="2">
    <source>
        <dbReference type="Proteomes" id="UP000799755"/>
    </source>
</evidence>
<keyword evidence="2" id="KW-1185">Reference proteome</keyword>
<name>A0ACB6QZD0_9PLEO</name>
<proteinExistence type="predicted"/>